<evidence type="ECO:0000256" key="5">
    <source>
        <dbReference type="ARBA" id="ARBA00023136"/>
    </source>
</evidence>
<dbReference type="Pfam" id="PF01384">
    <property type="entry name" value="PHO4"/>
    <property type="match status" value="2"/>
</dbReference>
<feature type="transmembrane region" description="Helical" evidence="6">
    <location>
        <begin position="81"/>
        <end position="99"/>
    </location>
</feature>
<feature type="transmembrane region" description="Helical" evidence="6">
    <location>
        <begin position="49"/>
        <end position="69"/>
    </location>
</feature>
<dbReference type="PANTHER" id="PTHR11101:SF80">
    <property type="entry name" value="PHOSPHATE TRANSPORTER"/>
    <property type="match status" value="1"/>
</dbReference>
<feature type="transmembrane region" description="Helical" evidence="6">
    <location>
        <begin position="258"/>
        <end position="279"/>
    </location>
</feature>
<reference evidence="7 8" key="1">
    <citation type="submission" date="2023-04" db="EMBL/GenBank/DDBJ databases">
        <title>Funneling lignin-derived compounds into biodiesel using alkali-halophilic Citricoccus sp. P2.</title>
        <authorList>
            <person name="Luo C.-B."/>
        </authorList>
    </citation>
    <scope>NUCLEOTIDE SEQUENCE [LARGE SCALE GENOMIC DNA]</scope>
    <source>
        <strain evidence="7 8">P2</strain>
    </source>
</reference>
<proteinExistence type="predicted"/>
<keyword evidence="3 6" id="KW-0812">Transmembrane</keyword>
<evidence type="ECO:0000256" key="4">
    <source>
        <dbReference type="ARBA" id="ARBA00022989"/>
    </source>
</evidence>
<keyword evidence="2" id="KW-0813">Transport</keyword>
<organism evidence="7 8">
    <name type="scientific">Citricoccus muralis</name>
    <dbReference type="NCBI Taxonomy" id="169134"/>
    <lineage>
        <taxon>Bacteria</taxon>
        <taxon>Bacillati</taxon>
        <taxon>Actinomycetota</taxon>
        <taxon>Actinomycetes</taxon>
        <taxon>Micrococcales</taxon>
        <taxon>Micrococcaceae</taxon>
        <taxon>Citricoccus</taxon>
    </lineage>
</organism>
<dbReference type="PANTHER" id="PTHR11101">
    <property type="entry name" value="PHOSPHATE TRANSPORTER"/>
    <property type="match status" value="1"/>
</dbReference>
<feature type="transmembrane region" description="Helical" evidence="6">
    <location>
        <begin position="224"/>
        <end position="246"/>
    </location>
</feature>
<dbReference type="InterPro" id="IPR001204">
    <property type="entry name" value="Phos_transporter"/>
</dbReference>
<feature type="transmembrane region" description="Helical" evidence="6">
    <location>
        <begin position="313"/>
        <end position="339"/>
    </location>
</feature>
<keyword evidence="8" id="KW-1185">Reference proteome</keyword>
<sequence>MEPGTLILFIAVLMASSAFTMIAGGHDAPNAIALPVRARALTPRTALLLAALLNVLGVVVGSLMMAHVGREFLAIVPHGPAGLMVLLAALITAFSWDALTWWRGVPTSSSHALAAGVIGGGVALLSTDVVEIAAQEITTATLFLLIALVLSPLIALSMAWLLVFPALWWTRDASPGVVNTPARMALSVTAAGNAFGHGLQFGQRMYLVLAIAVSAAGIELGSEWWITALTAAMLGGGTLLGGWRIAHTLTDRLVLLDPLRSAIASFSSALLMFVGSLVFHLPISSSHAAAAAIIGAGQNQSHHSVNWPQVARLGVYFVLTLVVCAGVGLVLTAAMTPLVPGLRAGS</sequence>
<keyword evidence="4 6" id="KW-1133">Transmembrane helix</keyword>
<comment type="subcellular location">
    <subcellularLocation>
        <location evidence="1">Membrane</location>
        <topology evidence="1">Multi-pass membrane protein</topology>
    </subcellularLocation>
</comment>
<dbReference type="EMBL" id="CP121252">
    <property type="protein sequence ID" value="WFP16814.1"/>
    <property type="molecule type" value="Genomic_DNA"/>
</dbReference>
<evidence type="ECO:0000256" key="6">
    <source>
        <dbReference type="SAM" id="Phobius"/>
    </source>
</evidence>
<evidence type="ECO:0000256" key="2">
    <source>
        <dbReference type="ARBA" id="ARBA00022448"/>
    </source>
</evidence>
<dbReference type="RefSeq" id="WP_270106592.1">
    <property type="nucleotide sequence ID" value="NZ_CP121252.1"/>
</dbReference>
<accession>A0ABY8H7K7</accession>
<feature type="transmembrane region" description="Helical" evidence="6">
    <location>
        <begin position="142"/>
        <end position="169"/>
    </location>
</feature>
<name>A0ABY8H7K7_9MICC</name>
<dbReference type="Proteomes" id="UP001219037">
    <property type="component" value="Chromosome"/>
</dbReference>
<protein>
    <submittedName>
        <fullName evidence="7">Inorganic phosphate transporter</fullName>
    </submittedName>
</protein>
<gene>
    <name evidence="7" type="ORF">P8192_01410</name>
</gene>
<evidence type="ECO:0000256" key="3">
    <source>
        <dbReference type="ARBA" id="ARBA00022692"/>
    </source>
</evidence>
<keyword evidence="5 6" id="KW-0472">Membrane</keyword>
<evidence type="ECO:0000313" key="7">
    <source>
        <dbReference type="EMBL" id="WFP16814.1"/>
    </source>
</evidence>
<evidence type="ECO:0000256" key="1">
    <source>
        <dbReference type="ARBA" id="ARBA00004141"/>
    </source>
</evidence>
<evidence type="ECO:0000313" key="8">
    <source>
        <dbReference type="Proteomes" id="UP001219037"/>
    </source>
</evidence>